<keyword evidence="6" id="KW-0255">Endonuclease</keyword>
<dbReference type="InterPro" id="IPR050535">
    <property type="entry name" value="DNA_Repair-Maintenance_Comp"/>
</dbReference>
<proteinExistence type="inferred from homology"/>
<evidence type="ECO:0000256" key="3">
    <source>
        <dbReference type="ARBA" id="ARBA00022722"/>
    </source>
</evidence>
<dbReference type="InterPro" id="IPR041796">
    <property type="entry name" value="Mre11_N"/>
</dbReference>
<dbReference type="PANTHER" id="PTHR30337">
    <property type="entry name" value="COMPONENT OF ATP-DEPENDENT DSDNA EXONUCLEASE"/>
    <property type="match status" value="1"/>
</dbReference>
<keyword evidence="5 6" id="KW-0269">Exonuclease</keyword>
<organism evidence="8 9">
    <name type="scientific">Candidatus Gallimonas gallistercoris</name>
    <dbReference type="NCBI Taxonomy" id="2838602"/>
    <lineage>
        <taxon>Bacteria</taxon>
        <taxon>Bacillati</taxon>
        <taxon>Bacillota</taxon>
        <taxon>Clostridia</taxon>
        <taxon>Candidatus Gallimonas</taxon>
    </lineage>
</organism>
<dbReference type="PANTHER" id="PTHR30337:SF0">
    <property type="entry name" value="NUCLEASE SBCCD SUBUNIT D"/>
    <property type="match status" value="1"/>
</dbReference>
<dbReference type="InterPro" id="IPR004843">
    <property type="entry name" value="Calcineurin-like_PHP"/>
</dbReference>
<dbReference type="Gene3D" id="3.60.21.10">
    <property type="match status" value="1"/>
</dbReference>
<evidence type="ECO:0000313" key="9">
    <source>
        <dbReference type="Proteomes" id="UP000824221"/>
    </source>
</evidence>
<evidence type="ECO:0000256" key="5">
    <source>
        <dbReference type="ARBA" id="ARBA00022839"/>
    </source>
</evidence>
<reference evidence="8" key="1">
    <citation type="journal article" date="2021" name="PeerJ">
        <title>Extensive microbial diversity within the chicken gut microbiome revealed by metagenomics and culture.</title>
        <authorList>
            <person name="Gilroy R."/>
            <person name="Ravi A."/>
            <person name="Getino M."/>
            <person name="Pursley I."/>
            <person name="Horton D.L."/>
            <person name="Alikhan N.F."/>
            <person name="Baker D."/>
            <person name="Gharbi K."/>
            <person name="Hall N."/>
            <person name="Watson M."/>
            <person name="Adriaenssens E.M."/>
            <person name="Foster-Nyarko E."/>
            <person name="Jarju S."/>
            <person name="Secka A."/>
            <person name="Antonio M."/>
            <person name="Oren A."/>
            <person name="Chaudhuri R.R."/>
            <person name="La Ragione R."/>
            <person name="Hildebrand F."/>
            <person name="Pallen M.J."/>
        </authorList>
    </citation>
    <scope>NUCLEOTIDE SEQUENCE</scope>
    <source>
        <strain evidence="8">CHK156-179</strain>
    </source>
</reference>
<evidence type="ECO:0000256" key="2">
    <source>
        <dbReference type="ARBA" id="ARBA00013365"/>
    </source>
</evidence>
<sequence length="383" mass="42638">MNILQTSDWHIGKRLMDRDRLPEQIEALHELSRIAKEKDVSVVLVAGDVFDTYLPPAEAEEVFFHAVKELAGEDRAVVVIPGNHDDGVRLAAAAPIAEQHGVYLFGSRGGHFTLGGDRPVRAVMVGENFLILEDKNGERLYINALPYPNEARLKEEKTEESYSEKVSRWIAAGEEGFRGGMPHILLSHLFAAGGKMSESERDIDLGGARAIPLSVFEKFEHVALGHLHKPQKMKNVYYSGSLLQYSFDEAGAQKSVLLLESKGEHVKVKETIPLTSGKQLVRLECTGSDRAVELLRKYEDAFIELTLHLTAPLSSEETRSLRAANEGLVSLITRVEGAVLTPFQSRSKLTSSELFTQYYKSIYDFEPDEALLTSFLELLKEDA</sequence>
<accession>A0A9D2H248</accession>
<dbReference type="GO" id="GO:0008408">
    <property type="term" value="F:3'-5' exonuclease activity"/>
    <property type="evidence" value="ECO:0007669"/>
    <property type="project" value="InterPro"/>
</dbReference>
<dbReference type="Proteomes" id="UP000824221">
    <property type="component" value="Unassembled WGS sequence"/>
</dbReference>
<comment type="function">
    <text evidence="6">SbcCD cleaves DNA hairpin structures. These structures can inhibit DNA replication and are intermediates in certain DNA recombination reactions. The complex acts as a 3'-&gt;5' double strand exonuclease that can open hairpins. It also has a 5' single-strand endonuclease activity.</text>
</comment>
<gene>
    <name evidence="6 8" type="primary">sbcD</name>
    <name evidence="8" type="ORF">H9797_02875</name>
</gene>
<evidence type="ECO:0000256" key="4">
    <source>
        <dbReference type="ARBA" id="ARBA00022801"/>
    </source>
</evidence>
<evidence type="ECO:0000313" key="8">
    <source>
        <dbReference type="EMBL" id="HJA02306.1"/>
    </source>
</evidence>
<keyword evidence="4 6" id="KW-0378">Hydrolase</keyword>
<dbReference type="CDD" id="cd00840">
    <property type="entry name" value="MPP_Mre11_N"/>
    <property type="match status" value="1"/>
</dbReference>
<dbReference type="InterPro" id="IPR004593">
    <property type="entry name" value="SbcD"/>
</dbReference>
<dbReference type="NCBIfam" id="TIGR00619">
    <property type="entry name" value="sbcd"/>
    <property type="match status" value="1"/>
</dbReference>
<comment type="similarity">
    <text evidence="1 6">Belongs to the SbcD family.</text>
</comment>
<dbReference type="SUPFAM" id="SSF56300">
    <property type="entry name" value="Metallo-dependent phosphatases"/>
    <property type="match status" value="1"/>
</dbReference>
<protein>
    <recommendedName>
        <fullName evidence="2 6">Nuclease SbcCD subunit D</fullName>
    </recommendedName>
</protein>
<reference evidence="8" key="2">
    <citation type="submission" date="2021-04" db="EMBL/GenBank/DDBJ databases">
        <authorList>
            <person name="Gilroy R."/>
        </authorList>
    </citation>
    <scope>NUCLEOTIDE SEQUENCE</scope>
    <source>
        <strain evidence="8">CHK156-179</strain>
    </source>
</reference>
<evidence type="ECO:0000256" key="6">
    <source>
        <dbReference type="RuleBase" id="RU363069"/>
    </source>
</evidence>
<keyword evidence="6" id="KW-0233">DNA recombination</keyword>
<name>A0A9D2H248_9FIRM</name>
<comment type="caution">
    <text evidence="8">The sequence shown here is derived from an EMBL/GenBank/DDBJ whole genome shotgun (WGS) entry which is preliminary data.</text>
</comment>
<evidence type="ECO:0000259" key="7">
    <source>
        <dbReference type="Pfam" id="PF00149"/>
    </source>
</evidence>
<keyword evidence="3 6" id="KW-0540">Nuclease</keyword>
<dbReference type="GO" id="GO:0006310">
    <property type="term" value="P:DNA recombination"/>
    <property type="evidence" value="ECO:0007669"/>
    <property type="project" value="UniProtKB-KW"/>
</dbReference>
<dbReference type="AlphaFoldDB" id="A0A9D2H248"/>
<dbReference type="EMBL" id="DXAJ01000043">
    <property type="protein sequence ID" value="HJA02306.1"/>
    <property type="molecule type" value="Genomic_DNA"/>
</dbReference>
<feature type="domain" description="Calcineurin-like phosphoesterase" evidence="7">
    <location>
        <begin position="1"/>
        <end position="230"/>
    </location>
</feature>
<comment type="subunit">
    <text evidence="6">Heterodimer of SbcC and SbcD.</text>
</comment>
<evidence type="ECO:0000256" key="1">
    <source>
        <dbReference type="ARBA" id="ARBA00010555"/>
    </source>
</evidence>
<dbReference type="GO" id="GO:0004519">
    <property type="term" value="F:endonuclease activity"/>
    <property type="evidence" value="ECO:0007669"/>
    <property type="project" value="UniProtKB-KW"/>
</dbReference>
<dbReference type="GO" id="GO:0006260">
    <property type="term" value="P:DNA replication"/>
    <property type="evidence" value="ECO:0007669"/>
    <property type="project" value="UniProtKB-KW"/>
</dbReference>
<dbReference type="InterPro" id="IPR029052">
    <property type="entry name" value="Metallo-depent_PP-like"/>
</dbReference>
<keyword evidence="6" id="KW-0235">DNA replication</keyword>
<dbReference type="Pfam" id="PF00149">
    <property type="entry name" value="Metallophos"/>
    <property type="match status" value="1"/>
</dbReference>